<proteinExistence type="predicted"/>
<sequence length="385" mass="44793">MKKVLVLNHFPTVIPPSSGGTLRYFHLYHELSMYYDITLLSQNTGHKSGLYRYSPTFKEYKVGLDPKWNKPRFSYEFMLIDHMERSRQITNYKEYFEKLYKTNEIIVHESPYLLEVDSYVGRDNKLRIYNSHNHEYRLAQLVWNDEKARKFLPTVYELEKRIVEHADVVFATSKMERESFISMYKKNPNQVKIAPNGIYPHTWRNSTKTFNSKPKAIFIGSEFPPNIEAVQFIIHELAHHCPEIEFVIAGGCGISFSNHKKTNVQISGRISQKQKLKLFASANMAINPMFTGTGVSLKTLEFLSAGIPLFSTKCGVRGLNLTDFKHYIQVEKDQFAAALNQYYTEDKLLEELSSNGQEYINEHYSWKSIAQGIYDEIEKFKPSSQ</sequence>
<name>A0A5J5HFF7_9BACI</name>
<dbReference type="PANTHER" id="PTHR46401:SF2">
    <property type="entry name" value="GLYCOSYLTRANSFERASE WBBK-RELATED"/>
    <property type="match status" value="1"/>
</dbReference>
<dbReference type="CDD" id="cd03801">
    <property type="entry name" value="GT4_PimA-like"/>
    <property type="match status" value="1"/>
</dbReference>
<dbReference type="GO" id="GO:0009103">
    <property type="term" value="P:lipopolysaccharide biosynthetic process"/>
    <property type="evidence" value="ECO:0007669"/>
    <property type="project" value="TreeGrafter"/>
</dbReference>
<gene>
    <name evidence="2" type="ORF">F4V44_19260</name>
</gene>
<evidence type="ECO:0000313" key="2">
    <source>
        <dbReference type="EMBL" id="KAA9019490.1"/>
    </source>
</evidence>
<keyword evidence="3" id="KW-1185">Reference proteome</keyword>
<reference evidence="2 3" key="1">
    <citation type="submission" date="2019-09" db="EMBL/GenBank/DDBJ databases">
        <title>Whole genome sequences of isolates from the Mars Exploration Rovers.</title>
        <authorList>
            <person name="Seuylemezian A."/>
            <person name="Vaishampayan P."/>
        </authorList>
    </citation>
    <scope>NUCLEOTIDE SEQUENCE [LARGE SCALE GENOMIC DNA]</scope>
    <source>
        <strain evidence="2 3">MER_TA_151</strain>
    </source>
</reference>
<dbReference type="PANTHER" id="PTHR46401">
    <property type="entry name" value="GLYCOSYLTRANSFERASE WBBK-RELATED"/>
    <property type="match status" value="1"/>
</dbReference>
<dbReference type="SUPFAM" id="SSF53756">
    <property type="entry name" value="UDP-Glycosyltransferase/glycogen phosphorylase"/>
    <property type="match status" value="1"/>
</dbReference>
<dbReference type="RefSeq" id="WP_150441647.1">
    <property type="nucleotide sequence ID" value="NZ_VYKL01000031.1"/>
</dbReference>
<keyword evidence="1 2" id="KW-0808">Transferase</keyword>
<comment type="caution">
    <text evidence="2">The sequence shown here is derived from an EMBL/GenBank/DDBJ whole genome shotgun (WGS) entry which is preliminary data.</text>
</comment>
<dbReference type="OrthoDB" id="9802525at2"/>
<protein>
    <submittedName>
        <fullName evidence="2">Glycosyltransferase family 4 protein</fullName>
    </submittedName>
</protein>
<dbReference type="Proteomes" id="UP000326671">
    <property type="component" value="Unassembled WGS sequence"/>
</dbReference>
<accession>A0A5J5HFF7</accession>
<dbReference type="GO" id="GO:0016757">
    <property type="term" value="F:glycosyltransferase activity"/>
    <property type="evidence" value="ECO:0007669"/>
    <property type="project" value="TreeGrafter"/>
</dbReference>
<dbReference type="EMBL" id="VYKL01000031">
    <property type="protein sequence ID" value="KAA9019490.1"/>
    <property type="molecule type" value="Genomic_DNA"/>
</dbReference>
<evidence type="ECO:0000313" key="3">
    <source>
        <dbReference type="Proteomes" id="UP000326671"/>
    </source>
</evidence>
<evidence type="ECO:0000256" key="1">
    <source>
        <dbReference type="ARBA" id="ARBA00022679"/>
    </source>
</evidence>
<dbReference type="AlphaFoldDB" id="A0A5J5HFF7"/>
<organism evidence="2 3">
    <name type="scientific">Niallia endozanthoxylica</name>
    <dbReference type="NCBI Taxonomy" id="2036016"/>
    <lineage>
        <taxon>Bacteria</taxon>
        <taxon>Bacillati</taxon>
        <taxon>Bacillota</taxon>
        <taxon>Bacilli</taxon>
        <taxon>Bacillales</taxon>
        <taxon>Bacillaceae</taxon>
        <taxon>Niallia</taxon>
    </lineage>
</organism>
<dbReference type="Pfam" id="PF13692">
    <property type="entry name" value="Glyco_trans_1_4"/>
    <property type="match status" value="1"/>
</dbReference>
<dbReference type="Gene3D" id="3.40.50.2000">
    <property type="entry name" value="Glycogen Phosphorylase B"/>
    <property type="match status" value="2"/>
</dbReference>